<name>A0A7Y0AG09_9BACT</name>
<protein>
    <submittedName>
        <fullName evidence="1">Uncharacterized protein</fullName>
    </submittedName>
</protein>
<gene>
    <name evidence="1" type="ORF">HHL22_15705</name>
</gene>
<dbReference type="AlphaFoldDB" id="A0A7Y0AG09"/>
<evidence type="ECO:0000313" key="1">
    <source>
        <dbReference type="EMBL" id="NML66652.1"/>
    </source>
</evidence>
<sequence>MKQINYTGQVWICFFGMNRSLSKTQASIQQNILDPLIKLGWRYHTLAAFMHINGNFSNRHSGEENVSIEVNGHEKLGINLYKHIKQDLFDYSFDWDSVNTHGDAWGDDFQSTKNLCRALHSLEKVTEFWHGQAGPNDLFIYLRPDMIYHDPFPFEEFARKLQQHGEKLLITPDWALYNGLNDRFAIMGRAAAETYGFRLQLISDYFKQLKSPLHAERLLKFVAEKNHLRFQGNFTEIRASRVRANGAVVHESFAPQSSLLARILTRIKGKENVEKARAVKLPYGGL</sequence>
<accession>A0A7Y0AG09</accession>
<dbReference type="Proteomes" id="UP000559626">
    <property type="component" value="Unassembled WGS sequence"/>
</dbReference>
<evidence type="ECO:0000313" key="2">
    <source>
        <dbReference type="Proteomes" id="UP000559626"/>
    </source>
</evidence>
<reference evidence="1 2" key="1">
    <citation type="submission" date="2020-04" db="EMBL/GenBank/DDBJ databases">
        <title>Hymenobacter polaris sp. nov., isolated from Arctic soil.</title>
        <authorList>
            <person name="Dahal R.H."/>
        </authorList>
    </citation>
    <scope>NUCLEOTIDE SEQUENCE [LARGE SCALE GENOMIC DNA]</scope>
    <source>
        <strain evidence="1 2">RP-2-7</strain>
    </source>
</reference>
<proteinExistence type="predicted"/>
<organism evidence="1 2">
    <name type="scientific">Hymenobacter polaris</name>
    <dbReference type="NCBI Taxonomy" id="2682546"/>
    <lineage>
        <taxon>Bacteria</taxon>
        <taxon>Pseudomonadati</taxon>
        <taxon>Bacteroidota</taxon>
        <taxon>Cytophagia</taxon>
        <taxon>Cytophagales</taxon>
        <taxon>Hymenobacteraceae</taxon>
        <taxon>Hymenobacter</taxon>
    </lineage>
</organism>
<dbReference type="RefSeq" id="WP_169532284.1">
    <property type="nucleotide sequence ID" value="NZ_JABBGH010000002.1"/>
</dbReference>
<dbReference type="EMBL" id="JABBGH010000002">
    <property type="protein sequence ID" value="NML66652.1"/>
    <property type="molecule type" value="Genomic_DNA"/>
</dbReference>
<keyword evidence="2" id="KW-1185">Reference proteome</keyword>
<comment type="caution">
    <text evidence="1">The sequence shown here is derived from an EMBL/GenBank/DDBJ whole genome shotgun (WGS) entry which is preliminary data.</text>
</comment>